<dbReference type="InterPro" id="IPR017853">
    <property type="entry name" value="GH"/>
</dbReference>
<dbReference type="InterPro" id="IPR036962">
    <property type="entry name" value="Glyco_hydro_3_N_sf"/>
</dbReference>
<dbReference type="InterPro" id="IPR050288">
    <property type="entry name" value="Cellulose_deg_GH3"/>
</dbReference>
<dbReference type="FunCoup" id="A0A066W224">
    <property type="interactions" value="25"/>
</dbReference>
<evidence type="ECO:0000256" key="9">
    <source>
        <dbReference type="ARBA" id="ARBA00023295"/>
    </source>
</evidence>
<dbReference type="InterPro" id="IPR036881">
    <property type="entry name" value="Glyco_hydro_3_C_sf"/>
</dbReference>
<evidence type="ECO:0000256" key="5">
    <source>
        <dbReference type="ARBA" id="ARBA00022801"/>
    </source>
</evidence>
<dbReference type="Proteomes" id="UP000027361">
    <property type="component" value="Unassembled WGS sequence"/>
</dbReference>
<feature type="domain" description="Fibronectin type III-like" evidence="13">
    <location>
        <begin position="762"/>
        <end position="831"/>
    </location>
</feature>
<dbReference type="PANTHER" id="PTHR42715:SF2">
    <property type="entry name" value="BETA-GLUCOSIDASE F-RELATED"/>
    <property type="match status" value="1"/>
</dbReference>
<evidence type="ECO:0000256" key="6">
    <source>
        <dbReference type="ARBA" id="ARBA00023001"/>
    </source>
</evidence>
<dbReference type="InterPro" id="IPR001764">
    <property type="entry name" value="Glyco_hydro_3_N"/>
</dbReference>
<dbReference type="InterPro" id="IPR002772">
    <property type="entry name" value="Glyco_hydro_3_C"/>
</dbReference>
<dbReference type="Pfam" id="PF00933">
    <property type="entry name" value="Glyco_hydro_3"/>
    <property type="match status" value="1"/>
</dbReference>
<organism evidence="14 15">
    <name type="scientific">Tilletiaria anomala (strain ATCC 24038 / CBS 436.72 / UBC 951)</name>
    <dbReference type="NCBI Taxonomy" id="1037660"/>
    <lineage>
        <taxon>Eukaryota</taxon>
        <taxon>Fungi</taxon>
        <taxon>Dikarya</taxon>
        <taxon>Basidiomycota</taxon>
        <taxon>Ustilaginomycotina</taxon>
        <taxon>Exobasidiomycetes</taxon>
        <taxon>Georgefischeriales</taxon>
        <taxon>Tilletiariaceae</taxon>
        <taxon>Tilletiaria</taxon>
    </lineage>
</organism>
<name>A0A066W224_TILAU</name>
<gene>
    <name evidence="14" type="ORF">K437DRAFT_255780</name>
</gene>
<dbReference type="Gene3D" id="3.40.50.1700">
    <property type="entry name" value="Glycoside hydrolase family 3 C-terminal domain"/>
    <property type="match status" value="1"/>
</dbReference>
<dbReference type="FunFam" id="3.20.20.300:FF:000002">
    <property type="entry name" value="Probable beta-glucosidase"/>
    <property type="match status" value="1"/>
</dbReference>
<keyword evidence="7" id="KW-0325">Glycoprotein</keyword>
<dbReference type="PANTHER" id="PTHR42715">
    <property type="entry name" value="BETA-GLUCOSIDASE"/>
    <property type="match status" value="1"/>
</dbReference>
<evidence type="ECO:0000259" key="13">
    <source>
        <dbReference type="SMART" id="SM01217"/>
    </source>
</evidence>
<keyword evidence="8" id="KW-0119">Carbohydrate metabolism</keyword>
<evidence type="ECO:0000256" key="12">
    <source>
        <dbReference type="SAM" id="SignalP"/>
    </source>
</evidence>
<sequence>MKFSVAVTSALAAIASSAFLVEAESSHSTILSRRGQPGKLYVQQHQAAFKALSKSAVAQDIISPDQGRHRLDQGAQMTSNAKPASAQEPHSANNFVGGADPDSPPYYPSPQTKGKGKWAPAIAKAKELVGKLTTEEKVVLTTGAGWASGKCVGNINPIERVGFPGLCLEDSPLGIRFADLVTVFPSGITTAATFSSKLAYKRGVAMGQEHRAKGVNIQLGPGMNMLRAPTGGRNWEMSGADPYLTGEAAYHTIRGVQSQGVQANAKHYIGNEQEHYRETSSSNIDDRTQREIYEHPFLRSVQADVASVMCSYNLVNNSWACQNSDNLNKRLKTEMNFPGYVMSDWGATHSGVSAANAGLDMTMPGDLYCCYAGQTSSYFGKNLTTAVNNGSVTEARLDDMATRILAGWYLLGQDQNYPTPNFDAFASQNATDQEHINVMATSHSRTARHIVAAGTVVLKNKNHALPLNKPKKLALIGSDAGPARHGSNFYSDRGGVDGILGTGWGSGTADYAYLVSPYEAISQRAQKDHTAIYWTFDDYNYGGAQSVATNADAALVFLQSDSGEGYITVDNNAGDRNNLTAWHEGDTLVKQVAAVNPNTIVVIHAPAQLDLEEWINHPNVTAVVWAGMPGSEAGNGLVDVLYGDVNPSGRIPFTIAKSRNDYSADVTYMDNAQTPQIYYSEGLLVDYRHFDSKNIEPRYPFGHGLSYTKFSYTNAKGKWIGDKNTNAKVEVYKGKAYPDFIFDDVYEVSFTVKNTGSRDGYEVPQVYLAFPSGSGEPPKVLRKFDRFEIAKGESKTVTFKLNAYDLSTWDVTKQKWLRPKGQTQVLIGASSRDIRQTFTI</sequence>
<feature type="signal peptide" evidence="12">
    <location>
        <begin position="1"/>
        <end position="23"/>
    </location>
</feature>
<dbReference type="Pfam" id="PF14310">
    <property type="entry name" value="Fn3-like"/>
    <property type="match status" value="1"/>
</dbReference>
<evidence type="ECO:0000256" key="10">
    <source>
        <dbReference type="ARBA" id="ARBA00023326"/>
    </source>
</evidence>
<evidence type="ECO:0000256" key="7">
    <source>
        <dbReference type="ARBA" id="ARBA00023180"/>
    </source>
</evidence>
<dbReference type="SUPFAM" id="SSF51445">
    <property type="entry name" value="(Trans)glycosidases"/>
    <property type="match status" value="1"/>
</dbReference>
<evidence type="ECO:0000313" key="15">
    <source>
        <dbReference type="Proteomes" id="UP000027361"/>
    </source>
</evidence>
<dbReference type="OrthoDB" id="416222at2759"/>
<feature type="chain" id="PRO_5001628646" description="beta-glucosidase" evidence="12">
    <location>
        <begin position="24"/>
        <end position="840"/>
    </location>
</feature>
<evidence type="ECO:0000256" key="2">
    <source>
        <dbReference type="ARBA" id="ARBA00004987"/>
    </source>
</evidence>
<keyword evidence="15" id="KW-1185">Reference proteome</keyword>
<feature type="region of interest" description="Disordered" evidence="11">
    <location>
        <begin position="75"/>
        <end position="115"/>
    </location>
</feature>
<dbReference type="AlphaFoldDB" id="A0A066W224"/>
<dbReference type="Gene3D" id="2.60.40.10">
    <property type="entry name" value="Immunoglobulins"/>
    <property type="match status" value="1"/>
</dbReference>
<dbReference type="InParanoid" id="A0A066W224"/>
<evidence type="ECO:0000256" key="8">
    <source>
        <dbReference type="ARBA" id="ARBA00023277"/>
    </source>
</evidence>
<dbReference type="STRING" id="1037660.A0A066W224"/>
<evidence type="ECO:0000256" key="4">
    <source>
        <dbReference type="ARBA" id="ARBA00012744"/>
    </source>
</evidence>
<dbReference type="RefSeq" id="XP_013243958.1">
    <property type="nucleotide sequence ID" value="XM_013388504.1"/>
</dbReference>
<dbReference type="FunFam" id="3.40.50.1700:FF:000003">
    <property type="entry name" value="Probable beta-glucosidase"/>
    <property type="match status" value="1"/>
</dbReference>
<comment type="caution">
    <text evidence="14">The sequence shown here is derived from an EMBL/GenBank/DDBJ whole genome shotgun (WGS) entry which is preliminary data.</text>
</comment>
<dbReference type="OMA" id="VNDTYAC"/>
<dbReference type="GO" id="GO:0030245">
    <property type="term" value="P:cellulose catabolic process"/>
    <property type="evidence" value="ECO:0007669"/>
    <property type="project" value="UniProtKB-KW"/>
</dbReference>
<keyword evidence="5 14" id="KW-0378">Hydrolase</keyword>
<dbReference type="PRINTS" id="PR00133">
    <property type="entry name" value="GLHYDRLASE3"/>
</dbReference>
<dbReference type="EMBL" id="JMSN01000028">
    <property type="protein sequence ID" value="KDN47766.1"/>
    <property type="molecule type" value="Genomic_DNA"/>
</dbReference>
<keyword evidence="10" id="KW-0624">Polysaccharide degradation</keyword>
<comment type="similarity">
    <text evidence="3">Belongs to the glycosyl hydrolase 3 family.</text>
</comment>
<evidence type="ECO:0000256" key="1">
    <source>
        <dbReference type="ARBA" id="ARBA00000448"/>
    </source>
</evidence>
<evidence type="ECO:0000256" key="3">
    <source>
        <dbReference type="ARBA" id="ARBA00005336"/>
    </source>
</evidence>
<dbReference type="InterPro" id="IPR026891">
    <property type="entry name" value="Fn3-like"/>
</dbReference>
<feature type="compositionally biased region" description="Polar residues" evidence="11">
    <location>
        <begin position="75"/>
        <end position="94"/>
    </location>
</feature>
<dbReference type="GO" id="GO:0008422">
    <property type="term" value="F:beta-glucosidase activity"/>
    <property type="evidence" value="ECO:0007669"/>
    <property type="project" value="UniProtKB-EC"/>
</dbReference>
<reference evidence="14 15" key="1">
    <citation type="submission" date="2014-05" db="EMBL/GenBank/DDBJ databases">
        <title>Draft genome sequence of a rare smut relative, Tilletiaria anomala UBC 951.</title>
        <authorList>
            <consortium name="DOE Joint Genome Institute"/>
            <person name="Toome M."/>
            <person name="Kuo A."/>
            <person name="Henrissat B."/>
            <person name="Lipzen A."/>
            <person name="Tritt A."/>
            <person name="Yoshinaga Y."/>
            <person name="Zane M."/>
            <person name="Barry K."/>
            <person name="Grigoriev I.V."/>
            <person name="Spatafora J.W."/>
            <person name="Aimea M.C."/>
        </authorList>
    </citation>
    <scope>NUCLEOTIDE SEQUENCE [LARGE SCALE GENOMIC DNA]</scope>
    <source>
        <strain evidence="14 15">UBC 951</strain>
    </source>
</reference>
<dbReference type="EC" id="3.2.1.21" evidence="4"/>
<dbReference type="SMART" id="SM01217">
    <property type="entry name" value="Fn3_like"/>
    <property type="match status" value="1"/>
</dbReference>
<dbReference type="HOGENOM" id="CLU_004542_2_3_1"/>
<proteinExistence type="inferred from homology"/>
<dbReference type="Gene3D" id="3.20.20.300">
    <property type="entry name" value="Glycoside hydrolase, family 3, N-terminal domain"/>
    <property type="match status" value="1"/>
</dbReference>
<keyword evidence="6" id="KW-0136">Cellulose degradation</keyword>
<comment type="pathway">
    <text evidence="2">Glycan metabolism; cellulose degradation.</text>
</comment>
<accession>A0A066W224</accession>
<comment type="catalytic activity">
    <reaction evidence="1">
        <text>Hydrolysis of terminal, non-reducing beta-D-glucosyl residues with release of beta-D-glucose.</text>
        <dbReference type="EC" id="3.2.1.21"/>
    </reaction>
</comment>
<keyword evidence="9" id="KW-0326">Glycosidase</keyword>
<dbReference type="Pfam" id="PF01915">
    <property type="entry name" value="Glyco_hydro_3_C"/>
    <property type="match status" value="1"/>
</dbReference>
<keyword evidence="12" id="KW-0732">Signal</keyword>
<dbReference type="InterPro" id="IPR013783">
    <property type="entry name" value="Ig-like_fold"/>
</dbReference>
<evidence type="ECO:0000256" key="11">
    <source>
        <dbReference type="SAM" id="MobiDB-lite"/>
    </source>
</evidence>
<dbReference type="SUPFAM" id="SSF52279">
    <property type="entry name" value="Beta-D-glucan exohydrolase, C-terminal domain"/>
    <property type="match status" value="1"/>
</dbReference>
<dbReference type="GeneID" id="25264247"/>
<evidence type="ECO:0000313" key="14">
    <source>
        <dbReference type="EMBL" id="KDN47766.1"/>
    </source>
</evidence>
<protein>
    <recommendedName>
        <fullName evidence="4">beta-glucosidase</fullName>
        <ecNumber evidence="4">3.2.1.21</ecNumber>
    </recommendedName>
</protein>